<sequence length="528" mass="59020">MMVLDLQLCETPRTPENERAKAAVGGEAMTPTPEGLYYLPVEEIGPEPVDAGQKGEGWPYAPEGWPTPDDKWTWRVGRRKNARGFWQDRYLILPKRLQKGGRKVWFFSKKAVQDYLTREFPDTDLDRFFASFQWDVPCSPEGKTTFCGKRGREVEEDGNVAGQEKICKAGNPRCGLETGKSNSLKAMNCDICCIELGFCRECSCILCGKATDQSVGEVSSIRCEGKLNEEFVCGHVAHLECALLCHMAGVEKSAGLDMEYYCRRCDKKTDLIMHIEGLIHASGSLNIRADVEKNLSLALRITQGTRQTAGRSLQKIINSALEKIQSGMNVEDIVELQQNLVAVDAGKAADESERLNYQQSPHVSVVNTRGQMSEVISQKRSALVHEREQRRLRVLREDVNGASDLLSSPVHITALKFENKINQALHGLRRSQEAEYKLAQEKLYAQKDFLLSLFQQLDIANSEFTNSSSSSSLENFDELLVGVSDQVGRLRKENAKLGKMLKITNGFGRTPKDILRDCFGLSLEDGLN</sequence>
<dbReference type="PANTHER" id="PTHR33345:SF6">
    <property type="entry name" value="OS03G0747200 PROTEIN"/>
    <property type="match status" value="1"/>
</dbReference>
<comment type="subcellular location">
    <subcellularLocation>
        <location evidence="1">Nucleus</location>
    </subcellularLocation>
</comment>
<evidence type="ECO:0000256" key="5">
    <source>
        <dbReference type="ARBA" id="ARBA00023242"/>
    </source>
</evidence>
<evidence type="ECO:0000256" key="3">
    <source>
        <dbReference type="ARBA" id="ARBA00022771"/>
    </source>
</evidence>
<evidence type="ECO:0000259" key="8">
    <source>
        <dbReference type="Pfam" id="PF24590"/>
    </source>
</evidence>
<dbReference type="InterPro" id="IPR032881">
    <property type="entry name" value="Oberon-like_PHD"/>
</dbReference>
<dbReference type="InterPro" id="IPR056034">
    <property type="entry name" value="DUF7615"/>
</dbReference>
<evidence type="ECO:0000256" key="4">
    <source>
        <dbReference type="ARBA" id="ARBA00022833"/>
    </source>
</evidence>
<dbReference type="AlphaFoldDB" id="A0A0C9QQ17"/>
<dbReference type="InterPro" id="IPR055508">
    <property type="entry name" value="DUF7081"/>
</dbReference>
<name>A0A0C9QQ17_9CONI</name>
<dbReference type="GO" id="GO:0008270">
    <property type="term" value="F:zinc ion binding"/>
    <property type="evidence" value="ECO:0007669"/>
    <property type="project" value="UniProtKB-KW"/>
</dbReference>
<dbReference type="PANTHER" id="PTHR33345">
    <property type="entry name" value="ADAPTER PROTEIN, PUTATIVE-RELATED"/>
    <property type="match status" value="1"/>
</dbReference>
<feature type="domain" description="DUF7081" evidence="7">
    <location>
        <begin position="48"/>
        <end position="138"/>
    </location>
</feature>
<evidence type="ECO:0000313" key="9">
    <source>
        <dbReference type="EMBL" id="JAG86840.1"/>
    </source>
</evidence>
<organism evidence="9">
    <name type="scientific">Wollemia nobilis</name>
    <dbReference type="NCBI Taxonomy" id="56998"/>
    <lineage>
        <taxon>Eukaryota</taxon>
        <taxon>Viridiplantae</taxon>
        <taxon>Streptophyta</taxon>
        <taxon>Embryophyta</taxon>
        <taxon>Tracheophyta</taxon>
        <taxon>Spermatophyta</taxon>
        <taxon>Pinopsida</taxon>
        <taxon>Pinidae</taxon>
        <taxon>Conifers II</taxon>
        <taxon>Araucariales</taxon>
        <taxon>Araucariaceae</taxon>
        <taxon>Wollemia</taxon>
    </lineage>
</organism>
<accession>A0A0C9QQ17</accession>
<feature type="domain" description="Oberon-like PHD finger" evidence="6">
    <location>
        <begin position="171"/>
        <end position="299"/>
    </location>
</feature>
<reference evidence="9" key="1">
    <citation type="submission" date="2015-02" db="EMBL/GenBank/DDBJ databases">
        <title>A transcriptome of Wollemia nobilis - a relic of Gondwana.</title>
        <authorList>
            <person name="Chia J.Y."/>
            <person name="Leong Y.S."/>
            <person name="Abdul Karim S."/>
            <person name="Wan Azmi N."/>
            <person name="Hercus R."/>
            <person name="Croft L."/>
        </authorList>
    </citation>
    <scope>NUCLEOTIDE SEQUENCE</scope>
    <source>
        <strain evidence="9">MaeBrown</strain>
        <tissue evidence="9">Leaf</tissue>
    </source>
</reference>
<keyword evidence="2" id="KW-0479">Metal-binding</keyword>
<protein>
    <submittedName>
        <fullName evidence="9">TSA: Wollemia nobilis Ref_Wollemi_Transcript_14195_1874 transcribed RNA sequence</fullName>
    </submittedName>
</protein>
<keyword evidence="4" id="KW-0862">Zinc</keyword>
<keyword evidence="3" id="KW-0863">Zinc-finger</keyword>
<evidence type="ECO:0000259" key="6">
    <source>
        <dbReference type="Pfam" id="PF07227"/>
    </source>
</evidence>
<evidence type="ECO:0000256" key="1">
    <source>
        <dbReference type="ARBA" id="ARBA00004123"/>
    </source>
</evidence>
<dbReference type="GO" id="GO:0005634">
    <property type="term" value="C:nucleus"/>
    <property type="evidence" value="ECO:0007669"/>
    <property type="project" value="UniProtKB-SubCell"/>
</dbReference>
<proteinExistence type="predicted"/>
<dbReference type="Pfam" id="PF24590">
    <property type="entry name" value="DUF7615"/>
    <property type="match status" value="1"/>
</dbReference>
<dbReference type="EMBL" id="GCHU01014114">
    <property type="protein sequence ID" value="JAG86840.1"/>
    <property type="molecule type" value="Transcribed_RNA"/>
</dbReference>
<keyword evidence="5" id="KW-0539">Nucleus</keyword>
<dbReference type="Pfam" id="PF07227">
    <property type="entry name" value="PHD_Oberon"/>
    <property type="match status" value="1"/>
</dbReference>
<evidence type="ECO:0000256" key="2">
    <source>
        <dbReference type="ARBA" id="ARBA00022723"/>
    </source>
</evidence>
<evidence type="ECO:0000259" key="7">
    <source>
        <dbReference type="Pfam" id="PF23299"/>
    </source>
</evidence>
<dbReference type="Pfam" id="PF23299">
    <property type="entry name" value="DUF7081"/>
    <property type="match status" value="1"/>
</dbReference>
<feature type="domain" description="DUF7615" evidence="8">
    <location>
        <begin position="412"/>
        <end position="517"/>
    </location>
</feature>